<keyword evidence="3" id="KW-0813">Transport</keyword>
<keyword evidence="5 14" id="KW-0444">Lipid biosynthesis</keyword>
<keyword evidence="4 14" id="KW-0596">Phosphopantetheine</keyword>
<dbReference type="InterPro" id="IPR003231">
    <property type="entry name" value="ACP"/>
</dbReference>
<dbReference type="PANTHER" id="PTHR20863:SF28">
    <property type="entry name" value="ACYL CARRIER PROTEIN, MITOCHONDRIAL"/>
    <property type="match status" value="1"/>
</dbReference>
<reference evidence="16" key="3">
    <citation type="submission" date="2025-09" db="UniProtKB">
        <authorList>
            <consortium name="Ensembl"/>
        </authorList>
    </citation>
    <scope>IDENTIFICATION</scope>
</reference>
<dbReference type="InterPro" id="IPR006162">
    <property type="entry name" value="Ppantetheine_attach_site"/>
</dbReference>
<evidence type="ECO:0000256" key="3">
    <source>
        <dbReference type="ARBA" id="ARBA00022448"/>
    </source>
</evidence>
<dbReference type="PROSITE" id="PS00012">
    <property type="entry name" value="PHOSPHOPANTETHEINE"/>
    <property type="match status" value="1"/>
</dbReference>
<keyword evidence="12 14" id="KW-0275">Fatty acid biosynthesis</keyword>
<dbReference type="GO" id="GO:0045271">
    <property type="term" value="C:respiratory chain complex I"/>
    <property type="evidence" value="ECO:0007669"/>
    <property type="project" value="UniProtKB-ARBA"/>
</dbReference>
<dbReference type="PANTHER" id="PTHR20863">
    <property type="entry name" value="ACYL CARRIER PROTEIN"/>
    <property type="match status" value="1"/>
</dbReference>
<evidence type="ECO:0000313" key="16">
    <source>
        <dbReference type="Ensembl" id="ENSOGAP00000018217.1"/>
    </source>
</evidence>
<keyword evidence="7" id="KW-0276">Fatty acid metabolism</keyword>
<evidence type="ECO:0000256" key="13">
    <source>
        <dbReference type="ARBA" id="ARBA00047122"/>
    </source>
</evidence>
<dbReference type="SUPFAM" id="SSF47336">
    <property type="entry name" value="ACP-like"/>
    <property type="match status" value="1"/>
</dbReference>
<keyword evidence="17" id="KW-1185">Reference proteome</keyword>
<dbReference type="Ensembl" id="ENSOGAT00000025828.1">
    <property type="protein sequence ID" value="ENSOGAP00000018217.1"/>
    <property type="gene ID" value="ENSOGAG00000027761.1"/>
</dbReference>
<evidence type="ECO:0000256" key="5">
    <source>
        <dbReference type="ARBA" id="ARBA00022516"/>
    </source>
</evidence>
<dbReference type="InParanoid" id="H0XQ26"/>
<proteinExistence type="inferred from homology"/>
<evidence type="ECO:0000256" key="7">
    <source>
        <dbReference type="ARBA" id="ARBA00022832"/>
    </source>
</evidence>
<dbReference type="eggNOG" id="KOG1748">
    <property type="taxonomic scope" value="Eukaryota"/>
</dbReference>
<dbReference type="GeneTree" id="ENSGT00390000002127"/>
<dbReference type="Proteomes" id="UP000005225">
    <property type="component" value="Unassembled WGS sequence"/>
</dbReference>
<keyword evidence="8" id="KW-0809">Transit peptide</keyword>
<keyword evidence="10" id="KW-0443">Lipid metabolism</keyword>
<dbReference type="Pfam" id="PF00550">
    <property type="entry name" value="PP-binding"/>
    <property type="match status" value="1"/>
</dbReference>
<evidence type="ECO:0000256" key="6">
    <source>
        <dbReference type="ARBA" id="ARBA00022553"/>
    </source>
</evidence>
<feature type="domain" description="Carrier" evidence="15">
    <location>
        <begin position="60"/>
        <end position="139"/>
    </location>
</feature>
<dbReference type="HOGENOM" id="CLU_108696_0_1_1"/>
<evidence type="ECO:0000256" key="14">
    <source>
        <dbReference type="RuleBase" id="RU000722"/>
    </source>
</evidence>
<keyword evidence="9" id="KW-0249">Electron transport</keyword>
<keyword evidence="6" id="KW-0597">Phosphoprotein</keyword>
<reference evidence="16" key="2">
    <citation type="submission" date="2025-08" db="UniProtKB">
        <authorList>
            <consortium name="Ensembl"/>
        </authorList>
    </citation>
    <scope>IDENTIFICATION</scope>
</reference>
<dbReference type="STRING" id="30611.ENSOGAP00000018217"/>
<evidence type="ECO:0000256" key="9">
    <source>
        <dbReference type="ARBA" id="ARBA00022982"/>
    </source>
</evidence>
<comment type="subcellular location">
    <subcellularLocation>
        <location evidence="1">Mitochondrion</location>
    </subcellularLocation>
</comment>
<dbReference type="PROSITE" id="PS50075">
    <property type="entry name" value="CARRIER"/>
    <property type="match status" value="1"/>
</dbReference>
<evidence type="ECO:0000256" key="4">
    <source>
        <dbReference type="ARBA" id="ARBA00022450"/>
    </source>
</evidence>
<dbReference type="InterPro" id="IPR009081">
    <property type="entry name" value="PP-bd_ACP"/>
</dbReference>
<dbReference type="GO" id="GO:0031966">
    <property type="term" value="C:mitochondrial membrane"/>
    <property type="evidence" value="ECO:0007669"/>
    <property type="project" value="UniProtKB-ARBA"/>
</dbReference>
<dbReference type="GO" id="GO:0000035">
    <property type="term" value="F:acyl binding"/>
    <property type="evidence" value="ECO:0007669"/>
    <property type="project" value="TreeGrafter"/>
</dbReference>
<dbReference type="AlphaFoldDB" id="H0XQ26"/>
<comment type="function">
    <text evidence="14">Carrier of the growing fatty acid chain in fatty acid biosynthesis.</text>
</comment>
<accession>H0XQ26</accession>
<sequence length="143" mass="16313">MKRIPMLAEAAPFSTVFCAPWGARQGPKLRTRSRPWCSQGVPGQVPQLCCQYSKYSDALSLTLEGIKELVLYVLKHYDEIDRKKLSVNSHFMKGLGLDSLDQVESIMAMEDEFGFEITDIDTEKLMCPQEIVDYIVNKKDVYQ</sequence>
<comment type="subunit">
    <text evidence="13">Mammalian complex I is composed of 45 different subunits. Interacts with ETFRF1. Identified in a complex composed of MALSU1, MIEF1 upstream open reading frame protein and NDUFAB1; within the trimeric complex, MIEF1 upstream open reading frame protein functions as a bridging scaffold that interacts with MALSU1 on one side, and with NDUFAB1 on the other side. The complex interacts with the mitochondrial large ribosomal subunit. Interacts with alpha-1-microglobulin chain; this interaction is required for the maintenance of mitochondrial redox homeostasis. Component of the mitochondrial core iron-sulfur cluster (ISC) complex composed of NFS1, LYRM4, NDUFAB1, ISCU, FXN, and FDX2; this complex is a heterohexamer containing two copies of each monomer. Component of the cyteine desulfurase complex composed of NFS1, LYRM4 and NDUFAB1; this complex contributes to the stability and cysteine desulfurase activity of NFS1.</text>
</comment>
<evidence type="ECO:0000256" key="8">
    <source>
        <dbReference type="ARBA" id="ARBA00022946"/>
    </source>
</evidence>
<comment type="similarity">
    <text evidence="2">Belongs to the acyl carrier protein (ACP) family.</text>
</comment>
<dbReference type="Gene3D" id="1.10.1200.10">
    <property type="entry name" value="ACP-like"/>
    <property type="match status" value="1"/>
</dbReference>
<reference evidence="17" key="1">
    <citation type="submission" date="2011-03" db="EMBL/GenBank/DDBJ databases">
        <title>Version 3 of the genome sequence of Otolemur garnettii (Bushbaby).</title>
        <authorList>
            <consortium name="The Broad Institute Genome Sequencing Platform"/>
            <person name="Di Palma F."/>
            <person name="Johnson J."/>
            <person name="Lander E.S."/>
            <person name="Lindblad-Toh K."/>
            <person name="Jaffe D.B."/>
            <person name="Gnerre S."/>
            <person name="MacCallum I."/>
            <person name="Przybylski D."/>
            <person name="Ribeiro F.J."/>
            <person name="Burton J.N."/>
            <person name="Walker B.J."/>
            <person name="Sharpe T."/>
            <person name="Hall G."/>
        </authorList>
    </citation>
    <scope>NUCLEOTIDE SEQUENCE [LARGE SCALE GENOMIC DNA]</scope>
</reference>
<evidence type="ECO:0000256" key="2">
    <source>
        <dbReference type="ARBA" id="ARBA00010930"/>
    </source>
</evidence>
<dbReference type="InterPro" id="IPR036736">
    <property type="entry name" value="ACP-like_sf"/>
</dbReference>
<dbReference type="GO" id="GO:0000036">
    <property type="term" value="F:acyl carrier activity"/>
    <property type="evidence" value="ECO:0007669"/>
    <property type="project" value="TreeGrafter"/>
</dbReference>
<evidence type="ECO:0000256" key="10">
    <source>
        <dbReference type="ARBA" id="ARBA00023098"/>
    </source>
</evidence>
<evidence type="ECO:0000259" key="15">
    <source>
        <dbReference type="PROSITE" id="PS50075"/>
    </source>
</evidence>
<evidence type="ECO:0000313" key="17">
    <source>
        <dbReference type="Proteomes" id="UP000005225"/>
    </source>
</evidence>
<name>H0XQ26_OTOGA</name>
<keyword evidence="11" id="KW-0496">Mitochondrion</keyword>
<organism evidence="16 17">
    <name type="scientific">Otolemur garnettii</name>
    <name type="common">Small-eared galago</name>
    <name type="synonym">Garnett's greater bushbaby</name>
    <dbReference type="NCBI Taxonomy" id="30611"/>
    <lineage>
        <taxon>Eukaryota</taxon>
        <taxon>Metazoa</taxon>
        <taxon>Chordata</taxon>
        <taxon>Craniata</taxon>
        <taxon>Vertebrata</taxon>
        <taxon>Euteleostomi</taxon>
        <taxon>Mammalia</taxon>
        <taxon>Eutheria</taxon>
        <taxon>Euarchontoglires</taxon>
        <taxon>Primates</taxon>
        <taxon>Strepsirrhini</taxon>
        <taxon>Lorisiformes</taxon>
        <taxon>Galagidae</taxon>
        <taxon>Otolemur</taxon>
    </lineage>
</organism>
<dbReference type="EMBL" id="AAQR03010621">
    <property type="status" value="NOT_ANNOTATED_CDS"/>
    <property type="molecule type" value="Genomic_DNA"/>
</dbReference>
<evidence type="ECO:0000256" key="11">
    <source>
        <dbReference type="ARBA" id="ARBA00023128"/>
    </source>
</evidence>
<evidence type="ECO:0000256" key="12">
    <source>
        <dbReference type="ARBA" id="ARBA00023160"/>
    </source>
</evidence>
<protein>
    <recommendedName>
        <fullName evidence="14">Acyl carrier protein</fullName>
    </recommendedName>
</protein>
<evidence type="ECO:0000256" key="1">
    <source>
        <dbReference type="ARBA" id="ARBA00004173"/>
    </source>
</evidence>